<reference evidence="1" key="1">
    <citation type="submission" date="2014-11" db="EMBL/GenBank/DDBJ databases">
        <authorList>
            <person name="Amaro Gonzalez C."/>
        </authorList>
    </citation>
    <scope>NUCLEOTIDE SEQUENCE</scope>
</reference>
<proteinExistence type="predicted"/>
<evidence type="ECO:0000313" key="1">
    <source>
        <dbReference type="EMBL" id="JAH69231.1"/>
    </source>
</evidence>
<accession>A0A0E9UU19</accession>
<organism evidence="1">
    <name type="scientific">Anguilla anguilla</name>
    <name type="common">European freshwater eel</name>
    <name type="synonym">Muraena anguilla</name>
    <dbReference type="NCBI Taxonomy" id="7936"/>
    <lineage>
        <taxon>Eukaryota</taxon>
        <taxon>Metazoa</taxon>
        <taxon>Chordata</taxon>
        <taxon>Craniata</taxon>
        <taxon>Vertebrata</taxon>
        <taxon>Euteleostomi</taxon>
        <taxon>Actinopterygii</taxon>
        <taxon>Neopterygii</taxon>
        <taxon>Teleostei</taxon>
        <taxon>Anguilliformes</taxon>
        <taxon>Anguillidae</taxon>
        <taxon>Anguilla</taxon>
    </lineage>
</organism>
<dbReference type="EMBL" id="GBXM01039346">
    <property type="protein sequence ID" value="JAH69231.1"/>
    <property type="molecule type" value="Transcribed_RNA"/>
</dbReference>
<protein>
    <submittedName>
        <fullName evidence="1">Uncharacterized protein</fullName>
    </submittedName>
</protein>
<dbReference type="AlphaFoldDB" id="A0A0E9UU19"/>
<reference evidence="1" key="2">
    <citation type="journal article" date="2015" name="Fish Shellfish Immunol.">
        <title>Early steps in the European eel (Anguilla anguilla)-Vibrio vulnificus interaction in the gills: Role of the RtxA13 toxin.</title>
        <authorList>
            <person name="Callol A."/>
            <person name="Pajuelo D."/>
            <person name="Ebbesson L."/>
            <person name="Teles M."/>
            <person name="MacKenzie S."/>
            <person name="Amaro C."/>
        </authorList>
    </citation>
    <scope>NUCLEOTIDE SEQUENCE</scope>
</reference>
<name>A0A0E9UU19_ANGAN</name>
<sequence>MCIAFTTTLAAVFLKF</sequence>